<sequence>MKSEYKIVYINARKWTNTGLPKDINIEFDKLGEEGWELVKVEPKLDGGFILFGIGVCSHTVAYTAFFKRAKN</sequence>
<dbReference type="EMBL" id="SHKN01000001">
    <property type="protein sequence ID" value="RZT95635.1"/>
    <property type="molecule type" value="Genomic_DNA"/>
</dbReference>
<keyword evidence="1" id="KW-0812">Transmembrane</keyword>
<feature type="transmembrane region" description="Helical" evidence="1">
    <location>
        <begin position="48"/>
        <end position="67"/>
    </location>
</feature>
<keyword evidence="3" id="KW-1185">Reference proteome</keyword>
<organism evidence="2 3">
    <name type="scientific">Ancylomarina subtilis</name>
    <dbReference type="NCBI Taxonomy" id="1639035"/>
    <lineage>
        <taxon>Bacteria</taxon>
        <taxon>Pseudomonadati</taxon>
        <taxon>Bacteroidota</taxon>
        <taxon>Bacteroidia</taxon>
        <taxon>Marinilabiliales</taxon>
        <taxon>Marinifilaceae</taxon>
        <taxon>Ancylomarina</taxon>
    </lineage>
</organism>
<accession>A0A4V2FSV1</accession>
<keyword evidence="1" id="KW-0472">Membrane</keyword>
<dbReference type="Proteomes" id="UP000293562">
    <property type="component" value="Unassembled WGS sequence"/>
</dbReference>
<gene>
    <name evidence="2" type="ORF">EV201_0259</name>
</gene>
<comment type="caution">
    <text evidence="2">The sequence shown here is derived from an EMBL/GenBank/DDBJ whole genome shotgun (WGS) entry which is preliminary data.</text>
</comment>
<dbReference type="RefSeq" id="WP_130305581.1">
    <property type="nucleotide sequence ID" value="NZ_SHKN01000001.1"/>
</dbReference>
<dbReference type="AlphaFoldDB" id="A0A4V2FSV1"/>
<protein>
    <recommendedName>
        <fullName evidence="4">DUF4177 domain-containing protein</fullName>
    </recommendedName>
</protein>
<proteinExistence type="predicted"/>
<reference evidence="2 3" key="1">
    <citation type="submission" date="2019-02" db="EMBL/GenBank/DDBJ databases">
        <title>Genomic Encyclopedia of Type Strains, Phase IV (KMG-IV): sequencing the most valuable type-strain genomes for metagenomic binning, comparative biology and taxonomic classification.</title>
        <authorList>
            <person name="Goeker M."/>
        </authorList>
    </citation>
    <scope>NUCLEOTIDE SEQUENCE [LARGE SCALE GENOMIC DNA]</scope>
    <source>
        <strain evidence="2 3">DSM 28825</strain>
    </source>
</reference>
<evidence type="ECO:0000313" key="2">
    <source>
        <dbReference type="EMBL" id="RZT95635.1"/>
    </source>
</evidence>
<keyword evidence="1" id="KW-1133">Transmembrane helix</keyword>
<dbReference type="OrthoDB" id="5432776at2"/>
<name>A0A4V2FSV1_9BACT</name>
<evidence type="ECO:0000313" key="3">
    <source>
        <dbReference type="Proteomes" id="UP000293562"/>
    </source>
</evidence>
<evidence type="ECO:0008006" key="4">
    <source>
        <dbReference type="Google" id="ProtNLM"/>
    </source>
</evidence>
<evidence type="ECO:0000256" key="1">
    <source>
        <dbReference type="SAM" id="Phobius"/>
    </source>
</evidence>